<sequence>MRLLSKFIFWITGWKTAVKDSPEVKRCVLIAAPHTSNWDFLYARCALYILRIKVKFLIKNDYFFFPLGGILKAMGAIPVDRSKAKGNKVQALIDLFDQHKELVTMIPAEGTRSLVKEFRKGFYHVANGAKVPIALGYLDYKKKIAGIGPLFYPTGDIEKDLQKIYAFYRTINARYPENAMP</sequence>
<evidence type="ECO:0000313" key="5">
    <source>
        <dbReference type="EMBL" id="NBG65428.1"/>
    </source>
</evidence>
<keyword evidence="3 5" id="KW-0012">Acyltransferase</keyword>
<evidence type="ECO:0000256" key="1">
    <source>
        <dbReference type="ARBA" id="ARBA00005189"/>
    </source>
</evidence>
<proteinExistence type="predicted"/>
<dbReference type="SUPFAM" id="SSF69593">
    <property type="entry name" value="Glycerol-3-phosphate (1)-acyltransferase"/>
    <property type="match status" value="1"/>
</dbReference>
<gene>
    <name evidence="5" type="ORF">GQN54_04835</name>
</gene>
<evidence type="ECO:0000256" key="3">
    <source>
        <dbReference type="ARBA" id="ARBA00023315"/>
    </source>
</evidence>
<dbReference type="GO" id="GO:0006654">
    <property type="term" value="P:phosphatidic acid biosynthetic process"/>
    <property type="evidence" value="ECO:0007669"/>
    <property type="project" value="TreeGrafter"/>
</dbReference>
<reference evidence="5 6" key="1">
    <citation type="submission" date="2019-12" db="EMBL/GenBank/DDBJ databases">
        <authorList>
            <person name="Zhao J."/>
        </authorList>
    </citation>
    <scope>NUCLEOTIDE SEQUENCE [LARGE SCALE GENOMIC DNA]</scope>
    <source>
        <strain evidence="5 6">S-15</strain>
    </source>
</reference>
<feature type="domain" description="Phospholipid/glycerol acyltransferase" evidence="4">
    <location>
        <begin position="28"/>
        <end position="138"/>
    </location>
</feature>
<dbReference type="RefSeq" id="WP_160632386.1">
    <property type="nucleotide sequence ID" value="NZ_WWNE01000005.1"/>
</dbReference>
<dbReference type="PANTHER" id="PTHR10434">
    <property type="entry name" value="1-ACYL-SN-GLYCEROL-3-PHOSPHATE ACYLTRANSFERASE"/>
    <property type="match status" value="1"/>
</dbReference>
<dbReference type="AlphaFoldDB" id="A0A6N9NFK5"/>
<evidence type="ECO:0000313" key="6">
    <source>
        <dbReference type="Proteomes" id="UP000470771"/>
    </source>
</evidence>
<keyword evidence="2 5" id="KW-0808">Transferase</keyword>
<dbReference type="EMBL" id="WWNE01000005">
    <property type="protein sequence ID" value="NBG65428.1"/>
    <property type="molecule type" value="Genomic_DNA"/>
</dbReference>
<name>A0A6N9NFK5_9FLAO</name>
<evidence type="ECO:0000256" key="2">
    <source>
        <dbReference type="ARBA" id="ARBA00022679"/>
    </source>
</evidence>
<dbReference type="GO" id="GO:0003841">
    <property type="term" value="F:1-acylglycerol-3-phosphate O-acyltransferase activity"/>
    <property type="evidence" value="ECO:0007669"/>
    <property type="project" value="TreeGrafter"/>
</dbReference>
<dbReference type="SMART" id="SM00563">
    <property type="entry name" value="PlsC"/>
    <property type="match status" value="1"/>
</dbReference>
<dbReference type="Proteomes" id="UP000470771">
    <property type="component" value="Unassembled WGS sequence"/>
</dbReference>
<keyword evidence="6" id="KW-1185">Reference proteome</keyword>
<accession>A0A6N9NFK5</accession>
<comment type="caution">
    <text evidence="5">The sequence shown here is derived from an EMBL/GenBank/DDBJ whole genome shotgun (WGS) entry which is preliminary data.</text>
</comment>
<organism evidence="5 6">
    <name type="scientific">Acidiluteibacter ferrifornacis</name>
    <dbReference type="NCBI Taxonomy" id="2692424"/>
    <lineage>
        <taxon>Bacteria</taxon>
        <taxon>Pseudomonadati</taxon>
        <taxon>Bacteroidota</taxon>
        <taxon>Flavobacteriia</taxon>
        <taxon>Flavobacteriales</taxon>
        <taxon>Cryomorphaceae</taxon>
        <taxon>Acidiluteibacter</taxon>
    </lineage>
</organism>
<dbReference type="Pfam" id="PF01553">
    <property type="entry name" value="Acyltransferase"/>
    <property type="match status" value="1"/>
</dbReference>
<dbReference type="InterPro" id="IPR002123">
    <property type="entry name" value="Plipid/glycerol_acylTrfase"/>
</dbReference>
<comment type="pathway">
    <text evidence="1">Lipid metabolism.</text>
</comment>
<protein>
    <submittedName>
        <fullName evidence="5">Glycerol acyltransferase</fullName>
    </submittedName>
</protein>
<dbReference type="PANTHER" id="PTHR10434:SF9">
    <property type="entry name" value="PHOSPHOLIPID_GLYCEROL ACYLTRANSFERASE DOMAIN-CONTAINING PROTEIN"/>
    <property type="match status" value="1"/>
</dbReference>
<evidence type="ECO:0000259" key="4">
    <source>
        <dbReference type="SMART" id="SM00563"/>
    </source>
</evidence>